<keyword evidence="2" id="KW-1185">Reference proteome</keyword>
<dbReference type="EMBL" id="JAEUBG010004516">
    <property type="protein sequence ID" value="KAH3681247.1"/>
    <property type="molecule type" value="Genomic_DNA"/>
</dbReference>
<sequence length="72" mass="7836">MTDEESELTVLSALTPPFLLFSFLDFFSNFEPLVKPEASAGAASTLEVPDSNEVKLFPCLDLMFGLSKVFSG</sequence>
<comment type="caution">
    <text evidence="1">The sequence shown here is derived from an EMBL/GenBank/DDBJ whole genome shotgun (WGS) entry which is preliminary data.</text>
</comment>
<dbReference type="Proteomes" id="UP000774326">
    <property type="component" value="Unassembled WGS sequence"/>
</dbReference>
<name>A0A9P8PZW2_WICPI</name>
<proteinExistence type="predicted"/>
<reference evidence="1" key="2">
    <citation type="submission" date="2021-01" db="EMBL/GenBank/DDBJ databases">
        <authorList>
            <person name="Schikora-Tamarit M.A."/>
        </authorList>
    </citation>
    <scope>NUCLEOTIDE SEQUENCE</scope>
    <source>
        <strain evidence="1">CBS2887</strain>
    </source>
</reference>
<reference evidence="1" key="1">
    <citation type="journal article" date="2021" name="Open Biol.">
        <title>Shared evolutionary footprints suggest mitochondrial oxidative damage underlies multiple complex I losses in fungi.</title>
        <authorList>
            <person name="Schikora-Tamarit M.A."/>
            <person name="Marcet-Houben M."/>
            <person name="Nosek J."/>
            <person name="Gabaldon T."/>
        </authorList>
    </citation>
    <scope>NUCLEOTIDE SEQUENCE</scope>
    <source>
        <strain evidence="1">CBS2887</strain>
    </source>
</reference>
<protein>
    <submittedName>
        <fullName evidence="1">Uncharacterized protein</fullName>
    </submittedName>
</protein>
<evidence type="ECO:0000313" key="2">
    <source>
        <dbReference type="Proteomes" id="UP000774326"/>
    </source>
</evidence>
<dbReference type="AlphaFoldDB" id="A0A9P8PZW2"/>
<evidence type="ECO:0000313" key="1">
    <source>
        <dbReference type="EMBL" id="KAH3681247.1"/>
    </source>
</evidence>
<gene>
    <name evidence="1" type="ORF">WICPIJ_007793</name>
</gene>
<organism evidence="1 2">
    <name type="scientific">Wickerhamomyces pijperi</name>
    <name type="common">Yeast</name>
    <name type="synonym">Pichia pijperi</name>
    <dbReference type="NCBI Taxonomy" id="599730"/>
    <lineage>
        <taxon>Eukaryota</taxon>
        <taxon>Fungi</taxon>
        <taxon>Dikarya</taxon>
        <taxon>Ascomycota</taxon>
        <taxon>Saccharomycotina</taxon>
        <taxon>Saccharomycetes</taxon>
        <taxon>Phaffomycetales</taxon>
        <taxon>Wickerhamomycetaceae</taxon>
        <taxon>Wickerhamomyces</taxon>
    </lineage>
</organism>
<accession>A0A9P8PZW2</accession>